<comment type="similarity">
    <text evidence="2">Belongs to the SUA5 family.</text>
</comment>
<dbReference type="PANTHER" id="PTHR17490">
    <property type="entry name" value="SUA5"/>
    <property type="match status" value="1"/>
</dbReference>
<dbReference type="EMBL" id="JAEHOC010000075">
    <property type="protein sequence ID" value="KAG2423700.1"/>
    <property type="molecule type" value="Genomic_DNA"/>
</dbReference>
<dbReference type="InterPro" id="IPR017945">
    <property type="entry name" value="DHBP_synth_RibB-like_a/b_dom"/>
</dbReference>
<dbReference type="GO" id="GO:0000049">
    <property type="term" value="F:tRNA binding"/>
    <property type="evidence" value="ECO:0007669"/>
    <property type="project" value="TreeGrafter"/>
</dbReference>
<accession>A0A835VQ68</accession>
<keyword evidence="5" id="KW-0963">Cytoplasm</keyword>
<evidence type="ECO:0000256" key="7">
    <source>
        <dbReference type="ARBA" id="ARBA00022694"/>
    </source>
</evidence>
<evidence type="ECO:0000256" key="12">
    <source>
        <dbReference type="ARBA" id="ARBA00048366"/>
    </source>
</evidence>
<comment type="subcellular location">
    <subcellularLocation>
        <location evidence="1">Cytoplasm</location>
    </subcellularLocation>
</comment>
<dbReference type="InterPro" id="IPR050156">
    <property type="entry name" value="TC-AMP_synthase_SUA5"/>
</dbReference>
<dbReference type="AlphaFoldDB" id="A0A835VQ68"/>
<feature type="compositionally biased region" description="Low complexity" evidence="14">
    <location>
        <begin position="1"/>
        <end position="15"/>
    </location>
</feature>
<dbReference type="OrthoDB" id="412787at2759"/>
<dbReference type="GO" id="GO:0003725">
    <property type="term" value="F:double-stranded RNA binding"/>
    <property type="evidence" value="ECO:0007669"/>
    <property type="project" value="InterPro"/>
</dbReference>
<dbReference type="Proteomes" id="UP000650467">
    <property type="component" value="Unassembled WGS sequence"/>
</dbReference>
<dbReference type="GO" id="GO:0061710">
    <property type="term" value="F:L-threonylcarbamoyladenylate synthase"/>
    <property type="evidence" value="ECO:0007669"/>
    <property type="project" value="UniProtKB-EC"/>
</dbReference>
<evidence type="ECO:0000256" key="8">
    <source>
        <dbReference type="ARBA" id="ARBA00022695"/>
    </source>
</evidence>
<dbReference type="SUPFAM" id="SSF55821">
    <property type="entry name" value="YrdC/RibB"/>
    <property type="match status" value="1"/>
</dbReference>
<dbReference type="EC" id="2.7.7.87" evidence="3"/>
<evidence type="ECO:0000256" key="10">
    <source>
        <dbReference type="ARBA" id="ARBA00022840"/>
    </source>
</evidence>
<evidence type="ECO:0000256" key="2">
    <source>
        <dbReference type="ARBA" id="ARBA00007663"/>
    </source>
</evidence>
<organism evidence="16 17">
    <name type="scientific">Chlamydomonas incerta</name>
    <dbReference type="NCBI Taxonomy" id="51695"/>
    <lineage>
        <taxon>Eukaryota</taxon>
        <taxon>Viridiplantae</taxon>
        <taxon>Chlorophyta</taxon>
        <taxon>core chlorophytes</taxon>
        <taxon>Chlorophyceae</taxon>
        <taxon>CS clade</taxon>
        <taxon>Chlamydomonadales</taxon>
        <taxon>Chlamydomonadaceae</taxon>
        <taxon>Chlamydomonas</taxon>
    </lineage>
</organism>
<evidence type="ECO:0000256" key="9">
    <source>
        <dbReference type="ARBA" id="ARBA00022741"/>
    </source>
</evidence>
<comment type="function">
    <text evidence="13">Required for the formation of a threonylcarbamoyl group on adenosine at position 37 (t(6)A37) in tRNAs that read codons beginning with adenine. Likely catalyzes the conversion of L-threonine, HCO(3)(-)/CO(2) and ATP to give threonylcarbamoyl-AMP (TC-AMP) as the acyladenylate intermediate, with the release of diphosphate. Required for normal translation, by ensuring translation fidelity at the level of codon recognition, appropriate translation initiation selection and maintenance of reading frame. Also involved in telomere replication. Binds to single-stranded telomeric (ssTG) DNA and positively regulates telomere length.</text>
</comment>
<dbReference type="NCBIfam" id="TIGR00057">
    <property type="entry name" value="L-threonylcarbamoyladenylate synthase"/>
    <property type="match status" value="1"/>
</dbReference>
<feature type="domain" description="YrdC-like" evidence="15">
    <location>
        <begin position="64"/>
        <end position="254"/>
    </location>
</feature>
<dbReference type="Gene3D" id="3.90.870.10">
    <property type="entry name" value="DHBP synthase"/>
    <property type="match status" value="1"/>
</dbReference>
<feature type="compositionally biased region" description="Low complexity" evidence="14">
    <location>
        <begin position="359"/>
        <end position="378"/>
    </location>
</feature>
<evidence type="ECO:0000256" key="4">
    <source>
        <dbReference type="ARBA" id="ARBA00015492"/>
    </source>
</evidence>
<dbReference type="GO" id="GO:0006450">
    <property type="term" value="P:regulation of translational fidelity"/>
    <property type="evidence" value="ECO:0007669"/>
    <property type="project" value="TreeGrafter"/>
</dbReference>
<dbReference type="Pfam" id="PF01300">
    <property type="entry name" value="Sua5_yciO_yrdC"/>
    <property type="match status" value="1"/>
</dbReference>
<comment type="caution">
    <text evidence="16">The sequence shown here is derived from an EMBL/GenBank/DDBJ whole genome shotgun (WGS) entry which is preliminary data.</text>
</comment>
<evidence type="ECO:0000256" key="11">
    <source>
        <dbReference type="ARBA" id="ARBA00029774"/>
    </source>
</evidence>
<evidence type="ECO:0000313" key="16">
    <source>
        <dbReference type="EMBL" id="KAG2423700.1"/>
    </source>
</evidence>
<name>A0A835VQ68_CHLIN</name>
<dbReference type="InterPro" id="IPR005145">
    <property type="entry name" value="Sua5_C"/>
</dbReference>
<evidence type="ECO:0000256" key="3">
    <source>
        <dbReference type="ARBA" id="ARBA00012584"/>
    </source>
</evidence>
<dbReference type="Pfam" id="PF03481">
    <property type="entry name" value="Sua5_C"/>
    <property type="match status" value="2"/>
</dbReference>
<protein>
    <recommendedName>
        <fullName evidence="4">Threonylcarbamoyl-AMP synthase</fullName>
        <ecNumber evidence="3">2.7.7.87</ecNumber>
    </recommendedName>
    <alternativeName>
        <fullName evidence="11">L-threonylcarbamoyladenylate synthase</fullName>
    </alternativeName>
</protein>
<sequence>MTGAAGPGRPAGSSSEQRTATEVLVVPLEPYTARGGPETASRAGEVASTSGRASGDAATPLVGHLAIARAAAMLAAGDVVAIPTETVYGLAANALSAEAVGRVYAAKKRPADNPLIIHVSSLAMLAALYPPGWTLPPIYQPLLRDLWPGPLTVLLPRSPLVPDAVTCGLPTMAVRMPAHPVALALIAACGFPLAAPSANSSGRPSPTLARHVAADLGGGVIPLILDGGACSCGVESTVLDALRSPPAILRPGGVTREDLMGYPGLEALQVYRKDFTDAALEAAPTTPGMKYRHYSPTAPVILLDPSAPAATASAAVATANGAGRNHSGNGSCDVEGLAARLRQATKALLAEMAHGIHEGGAPAPSGSAGPAAAPAGPASGHGPGAAGLSPAVDGGASGSSVPLGPPALELASQLAGGGPVGVLRTSLAGEPPGLLQQRAPATAAAGVGANGQADGAGGGSSRGAPAPQRVIEYVLGHVLRPADVAAELFAGLRALDEAGCAVIVVEGVADEGAGVAVMNRLRKAASRVVHV</sequence>
<keyword evidence="17" id="KW-1185">Reference proteome</keyword>
<dbReference type="InterPro" id="IPR006070">
    <property type="entry name" value="Sua5-like_dom"/>
</dbReference>
<evidence type="ECO:0000256" key="1">
    <source>
        <dbReference type="ARBA" id="ARBA00004496"/>
    </source>
</evidence>
<keyword evidence="8" id="KW-0548">Nucleotidyltransferase</keyword>
<proteinExistence type="inferred from homology"/>
<comment type="catalytic activity">
    <reaction evidence="12">
        <text>L-threonine + hydrogencarbonate + ATP = L-threonylcarbamoyladenylate + diphosphate + H2O</text>
        <dbReference type="Rhea" id="RHEA:36407"/>
        <dbReference type="ChEBI" id="CHEBI:15377"/>
        <dbReference type="ChEBI" id="CHEBI:17544"/>
        <dbReference type="ChEBI" id="CHEBI:30616"/>
        <dbReference type="ChEBI" id="CHEBI:33019"/>
        <dbReference type="ChEBI" id="CHEBI:57926"/>
        <dbReference type="ChEBI" id="CHEBI:73682"/>
        <dbReference type="EC" id="2.7.7.87"/>
    </reaction>
</comment>
<dbReference type="GO" id="GO:0005737">
    <property type="term" value="C:cytoplasm"/>
    <property type="evidence" value="ECO:0007669"/>
    <property type="project" value="UniProtKB-SubCell"/>
</dbReference>
<evidence type="ECO:0000256" key="13">
    <source>
        <dbReference type="ARBA" id="ARBA00056339"/>
    </source>
</evidence>
<keyword evidence="6" id="KW-0808">Transferase</keyword>
<keyword evidence="7" id="KW-0819">tRNA processing</keyword>
<evidence type="ECO:0000256" key="14">
    <source>
        <dbReference type="SAM" id="MobiDB-lite"/>
    </source>
</evidence>
<keyword evidence="9" id="KW-0547">Nucleotide-binding</keyword>
<evidence type="ECO:0000313" key="17">
    <source>
        <dbReference type="Proteomes" id="UP000650467"/>
    </source>
</evidence>
<dbReference type="PROSITE" id="PS51163">
    <property type="entry name" value="YRDC"/>
    <property type="match status" value="1"/>
</dbReference>
<dbReference type="Gene3D" id="3.40.50.11030">
    <property type="entry name" value="Threonylcarbamoyl-AMP synthase, C-terminal domain"/>
    <property type="match status" value="2"/>
</dbReference>
<evidence type="ECO:0000256" key="5">
    <source>
        <dbReference type="ARBA" id="ARBA00022490"/>
    </source>
</evidence>
<feature type="region of interest" description="Disordered" evidence="14">
    <location>
        <begin position="1"/>
        <end position="20"/>
    </location>
</feature>
<reference evidence="16" key="1">
    <citation type="journal article" date="2020" name="bioRxiv">
        <title>Comparative genomics of Chlamydomonas.</title>
        <authorList>
            <person name="Craig R.J."/>
            <person name="Hasan A.R."/>
            <person name="Ness R.W."/>
            <person name="Keightley P.D."/>
        </authorList>
    </citation>
    <scope>NUCLEOTIDE SEQUENCE</scope>
    <source>
        <strain evidence="16">SAG 7.73</strain>
    </source>
</reference>
<feature type="region of interest" description="Disordered" evidence="14">
    <location>
        <begin position="31"/>
        <end position="54"/>
    </location>
</feature>
<feature type="region of interest" description="Disordered" evidence="14">
    <location>
        <begin position="357"/>
        <end position="404"/>
    </location>
</feature>
<evidence type="ECO:0000256" key="6">
    <source>
        <dbReference type="ARBA" id="ARBA00022679"/>
    </source>
</evidence>
<keyword evidence="10" id="KW-0067">ATP-binding</keyword>
<dbReference type="GO" id="GO:0005524">
    <property type="term" value="F:ATP binding"/>
    <property type="evidence" value="ECO:0007669"/>
    <property type="project" value="UniProtKB-KW"/>
</dbReference>
<evidence type="ECO:0000259" key="15">
    <source>
        <dbReference type="PROSITE" id="PS51163"/>
    </source>
</evidence>
<dbReference type="GO" id="GO:0008033">
    <property type="term" value="P:tRNA processing"/>
    <property type="evidence" value="ECO:0007669"/>
    <property type="project" value="UniProtKB-KW"/>
</dbReference>
<dbReference type="PANTHER" id="PTHR17490:SF16">
    <property type="entry name" value="THREONYLCARBAMOYL-AMP SYNTHASE"/>
    <property type="match status" value="1"/>
</dbReference>
<gene>
    <name evidence="16" type="ORF">HXX76_015090</name>
</gene>
<dbReference type="FunFam" id="3.90.870.10:FF:000008">
    <property type="entry name" value="Threonylcarbamoyl-AMP synthase"/>
    <property type="match status" value="1"/>
</dbReference>
<dbReference type="InterPro" id="IPR038385">
    <property type="entry name" value="Sua5/YwlC_C"/>
</dbReference>